<dbReference type="EMBL" id="DS113220">
    <property type="protein sequence ID" value="EAY18266.1"/>
    <property type="molecule type" value="Genomic_DNA"/>
</dbReference>
<dbReference type="GO" id="GO:0005737">
    <property type="term" value="C:cytoplasm"/>
    <property type="evidence" value="ECO:0000318"/>
    <property type="project" value="GO_Central"/>
</dbReference>
<feature type="domain" description="Rho-GAP" evidence="1">
    <location>
        <begin position="9"/>
        <end position="181"/>
    </location>
</feature>
<dbReference type="SUPFAM" id="SSF48350">
    <property type="entry name" value="GTPase activation domain, GAP"/>
    <property type="match status" value="1"/>
</dbReference>
<sequence length="268" mass="30116">MPVWGQSLVSLALTYQRAVPKFLEEAFEFIIKDHLDQEGLFRMAGNDTEIKAMISKIDILNQLQANKNTNPYNVCVIINRFLRDIPGHLFIDSNAQAFQKCTTPTQVKDIIRTLPVINRAVISRLFGFLCMVAKHSDKNKMTALNLSIVMAPNLVDDASNATFLLNKDVVLLMIKEYAAIFDDMSSLDSNGNWISDDAFSQITGNVVSAFLCQSSFMMKPLTPIKVEKQARMIRNVRIEISSLDHIMNDLLSINPSPPSHNVIQLTKL</sequence>
<dbReference type="Pfam" id="PF00620">
    <property type="entry name" value="RhoGAP"/>
    <property type="match status" value="1"/>
</dbReference>
<dbReference type="Gene3D" id="1.10.555.10">
    <property type="entry name" value="Rho GTPase activation protein"/>
    <property type="match status" value="1"/>
</dbReference>
<keyword evidence="3" id="KW-1185">Reference proteome</keyword>
<reference evidence="2" key="2">
    <citation type="journal article" date="2007" name="Science">
        <title>Draft genome sequence of the sexually transmitted pathogen Trichomonas vaginalis.</title>
        <authorList>
            <person name="Carlton J.M."/>
            <person name="Hirt R.P."/>
            <person name="Silva J.C."/>
            <person name="Delcher A.L."/>
            <person name="Schatz M."/>
            <person name="Zhao Q."/>
            <person name="Wortman J.R."/>
            <person name="Bidwell S.L."/>
            <person name="Alsmark U.C.M."/>
            <person name="Besteiro S."/>
            <person name="Sicheritz-Ponten T."/>
            <person name="Noel C.J."/>
            <person name="Dacks J.B."/>
            <person name="Foster P.G."/>
            <person name="Simillion C."/>
            <person name="Van de Peer Y."/>
            <person name="Miranda-Saavedra D."/>
            <person name="Barton G.J."/>
            <person name="Westrop G.D."/>
            <person name="Mueller S."/>
            <person name="Dessi D."/>
            <person name="Fiori P.L."/>
            <person name="Ren Q."/>
            <person name="Paulsen I."/>
            <person name="Zhang H."/>
            <person name="Bastida-Corcuera F.D."/>
            <person name="Simoes-Barbosa A."/>
            <person name="Brown M.T."/>
            <person name="Hayes R.D."/>
            <person name="Mukherjee M."/>
            <person name="Okumura C.Y."/>
            <person name="Schneider R."/>
            <person name="Smith A.J."/>
            <person name="Vanacova S."/>
            <person name="Villalvazo M."/>
            <person name="Haas B.J."/>
            <person name="Pertea M."/>
            <person name="Feldblyum T.V."/>
            <person name="Utterback T.R."/>
            <person name="Shu C.L."/>
            <person name="Osoegawa K."/>
            <person name="de Jong P.J."/>
            <person name="Hrdy I."/>
            <person name="Horvathova L."/>
            <person name="Zubacova Z."/>
            <person name="Dolezal P."/>
            <person name="Malik S.B."/>
            <person name="Logsdon J.M. Jr."/>
            <person name="Henze K."/>
            <person name="Gupta A."/>
            <person name="Wang C.C."/>
            <person name="Dunne R.L."/>
            <person name="Upcroft J.A."/>
            <person name="Upcroft P."/>
            <person name="White O."/>
            <person name="Salzberg S.L."/>
            <person name="Tang P."/>
            <person name="Chiu C.-H."/>
            <person name="Lee Y.-S."/>
            <person name="Embley T.M."/>
            <person name="Coombs G.H."/>
            <person name="Mottram J.C."/>
            <person name="Tachezy J."/>
            <person name="Fraser-Liggett C.M."/>
            <person name="Johnson P.J."/>
        </authorList>
    </citation>
    <scope>NUCLEOTIDE SEQUENCE [LARGE SCALE GENOMIC DNA]</scope>
    <source>
        <strain evidence="2">G3</strain>
    </source>
</reference>
<evidence type="ECO:0000313" key="3">
    <source>
        <dbReference type="Proteomes" id="UP000001542"/>
    </source>
</evidence>
<accession>A2DMP5</accession>
<proteinExistence type="predicted"/>
<reference evidence="2" key="1">
    <citation type="submission" date="2006-10" db="EMBL/GenBank/DDBJ databases">
        <authorList>
            <person name="Amadeo P."/>
            <person name="Zhao Q."/>
            <person name="Wortman J."/>
            <person name="Fraser-Liggett C."/>
            <person name="Carlton J."/>
        </authorList>
    </citation>
    <scope>NUCLEOTIDE SEQUENCE</scope>
    <source>
        <strain evidence="2">G3</strain>
    </source>
</reference>
<dbReference type="AlphaFoldDB" id="A2DMP5"/>
<dbReference type="eggNOG" id="KOG4270">
    <property type="taxonomic scope" value="Eukaryota"/>
</dbReference>
<dbReference type="Proteomes" id="UP000001542">
    <property type="component" value="Unassembled WGS sequence"/>
</dbReference>
<name>A2DMP5_TRIV3</name>
<dbReference type="InterPro" id="IPR008936">
    <property type="entry name" value="Rho_GTPase_activation_prot"/>
</dbReference>
<dbReference type="SMART" id="SM00324">
    <property type="entry name" value="RhoGAP"/>
    <property type="match status" value="1"/>
</dbReference>
<dbReference type="PANTHER" id="PTHR45808:SF2">
    <property type="entry name" value="RHO GTPASE-ACTIVATING PROTEIN 68F"/>
    <property type="match status" value="1"/>
</dbReference>
<gene>
    <name evidence="2" type="ORF">TVAG_253780</name>
</gene>
<dbReference type="GO" id="GO:0005096">
    <property type="term" value="F:GTPase activator activity"/>
    <property type="evidence" value="ECO:0000318"/>
    <property type="project" value="GO_Central"/>
</dbReference>
<dbReference type="VEuPathDB" id="TrichDB:TVAGG3_0059760"/>
<evidence type="ECO:0000313" key="2">
    <source>
        <dbReference type="EMBL" id="EAY18266.1"/>
    </source>
</evidence>
<dbReference type="SMR" id="A2DMP5"/>
<dbReference type="STRING" id="5722.A2DMP5"/>
<dbReference type="GO" id="GO:0007264">
    <property type="term" value="P:small GTPase-mediated signal transduction"/>
    <property type="evidence" value="ECO:0000318"/>
    <property type="project" value="GO_Central"/>
</dbReference>
<dbReference type="InterPro" id="IPR000198">
    <property type="entry name" value="RhoGAP_dom"/>
</dbReference>
<organism evidence="2 3">
    <name type="scientific">Trichomonas vaginalis (strain ATCC PRA-98 / G3)</name>
    <dbReference type="NCBI Taxonomy" id="412133"/>
    <lineage>
        <taxon>Eukaryota</taxon>
        <taxon>Metamonada</taxon>
        <taxon>Parabasalia</taxon>
        <taxon>Trichomonadida</taxon>
        <taxon>Trichomonadidae</taxon>
        <taxon>Trichomonas</taxon>
    </lineage>
</organism>
<dbReference type="CDD" id="cd00159">
    <property type="entry name" value="RhoGAP"/>
    <property type="match status" value="1"/>
</dbReference>
<dbReference type="VEuPathDB" id="TrichDB:TVAG_253780"/>
<dbReference type="KEGG" id="tva:5463770"/>
<dbReference type="InParanoid" id="A2DMP5"/>
<dbReference type="OrthoDB" id="19923at2759"/>
<protein>
    <submittedName>
        <fullName evidence="2">RhoGAP domain containing protein</fullName>
    </submittedName>
</protein>
<dbReference type="RefSeq" id="XP_001579252.1">
    <property type="nucleotide sequence ID" value="XM_001579202.1"/>
</dbReference>
<evidence type="ECO:0000259" key="1">
    <source>
        <dbReference type="PROSITE" id="PS50238"/>
    </source>
</evidence>
<dbReference type="PROSITE" id="PS50238">
    <property type="entry name" value="RHOGAP"/>
    <property type="match status" value="1"/>
</dbReference>
<dbReference type="PANTHER" id="PTHR45808">
    <property type="entry name" value="RHO GTPASE-ACTIVATING PROTEIN 68F"/>
    <property type="match status" value="1"/>
</dbReference>